<organism evidence="1 2">
    <name type="scientific">Pinibacter soli</name>
    <dbReference type="NCBI Taxonomy" id="3044211"/>
    <lineage>
        <taxon>Bacteria</taxon>
        <taxon>Pseudomonadati</taxon>
        <taxon>Bacteroidota</taxon>
        <taxon>Chitinophagia</taxon>
        <taxon>Chitinophagales</taxon>
        <taxon>Chitinophagaceae</taxon>
        <taxon>Pinibacter</taxon>
    </lineage>
</organism>
<evidence type="ECO:0000313" key="1">
    <source>
        <dbReference type="EMBL" id="MDI3320516.1"/>
    </source>
</evidence>
<evidence type="ECO:0000313" key="2">
    <source>
        <dbReference type="Proteomes" id="UP001226434"/>
    </source>
</evidence>
<dbReference type="RefSeq" id="WP_282334613.1">
    <property type="nucleotide sequence ID" value="NZ_JASBRG010000007.1"/>
</dbReference>
<reference evidence="1 2" key="1">
    <citation type="submission" date="2023-05" db="EMBL/GenBank/DDBJ databases">
        <title>Genome sequence of Pinibacter sp. MAH-24.</title>
        <authorList>
            <person name="Huq M.A."/>
        </authorList>
    </citation>
    <scope>NUCLEOTIDE SEQUENCE [LARGE SCALE GENOMIC DNA]</scope>
    <source>
        <strain evidence="1 2">MAH-24</strain>
    </source>
</reference>
<name>A0ABT6RD74_9BACT</name>
<dbReference type="EMBL" id="JASBRG010000007">
    <property type="protein sequence ID" value="MDI3320516.1"/>
    <property type="molecule type" value="Genomic_DNA"/>
</dbReference>
<gene>
    <name evidence="1" type="ORF">QJ048_12070</name>
</gene>
<sequence>MATYADLTLDTYYLIKDSQADEIELVCAIFETEKCVLLRSFTPEPEDFWKMKSDVIAEIIEEVDDEKISEFESIYDDDLEAEFDDDIYSEE</sequence>
<comment type="caution">
    <text evidence="1">The sequence shown here is derived from an EMBL/GenBank/DDBJ whole genome shotgun (WGS) entry which is preliminary data.</text>
</comment>
<proteinExistence type="predicted"/>
<keyword evidence="2" id="KW-1185">Reference proteome</keyword>
<dbReference type="Proteomes" id="UP001226434">
    <property type="component" value="Unassembled WGS sequence"/>
</dbReference>
<accession>A0ABT6RD74</accession>
<protein>
    <submittedName>
        <fullName evidence="1">Uncharacterized protein</fullName>
    </submittedName>
</protein>